<feature type="transmembrane region" description="Helical" evidence="3">
    <location>
        <begin position="280"/>
        <end position="302"/>
    </location>
</feature>
<dbReference type="PROSITE" id="PS50887">
    <property type="entry name" value="GGDEF"/>
    <property type="match status" value="1"/>
</dbReference>
<evidence type="ECO:0000256" key="1">
    <source>
        <dbReference type="ARBA" id="ARBA00012528"/>
    </source>
</evidence>
<reference evidence="5 6" key="1">
    <citation type="journal article" date="2024" name="ISME J.">
        <title>Tailless and filamentous prophages are predominant in marine Vibrio.</title>
        <authorList>
            <person name="Steensen K."/>
            <person name="Seneca J."/>
            <person name="Bartlau N."/>
            <person name="Yu X.A."/>
            <person name="Hussain F.A."/>
            <person name="Polz M.F."/>
        </authorList>
    </citation>
    <scope>NUCLEOTIDE SEQUENCE [LARGE SCALE GENOMIC DNA]</scope>
    <source>
        <strain evidence="5 6">10N.222.51.A1</strain>
    </source>
</reference>
<dbReference type="PANTHER" id="PTHR45138">
    <property type="entry name" value="REGULATORY COMPONENTS OF SENSORY TRANSDUCTION SYSTEM"/>
    <property type="match status" value="1"/>
</dbReference>
<dbReference type="NCBIfam" id="TIGR00254">
    <property type="entry name" value="GGDEF"/>
    <property type="match status" value="1"/>
</dbReference>
<proteinExistence type="predicted"/>
<dbReference type="EC" id="2.7.7.65" evidence="1"/>
<keyword evidence="6" id="KW-1185">Reference proteome</keyword>
<comment type="catalytic activity">
    <reaction evidence="2">
        <text>2 GTP = 3',3'-c-di-GMP + 2 diphosphate</text>
        <dbReference type="Rhea" id="RHEA:24898"/>
        <dbReference type="ChEBI" id="CHEBI:33019"/>
        <dbReference type="ChEBI" id="CHEBI:37565"/>
        <dbReference type="ChEBI" id="CHEBI:58805"/>
        <dbReference type="EC" id="2.7.7.65"/>
    </reaction>
</comment>
<keyword evidence="3" id="KW-1133">Transmembrane helix</keyword>
<dbReference type="InterPro" id="IPR043128">
    <property type="entry name" value="Rev_trsase/Diguanyl_cyclase"/>
</dbReference>
<dbReference type="InterPro" id="IPR029787">
    <property type="entry name" value="Nucleotide_cyclase"/>
</dbReference>
<dbReference type="EMBL" id="JBFRUW010000092">
    <property type="protein sequence ID" value="MFA0570572.1"/>
    <property type="molecule type" value="Genomic_DNA"/>
</dbReference>
<keyword evidence="3" id="KW-0472">Membrane</keyword>
<feature type="domain" description="GGDEF" evidence="4">
    <location>
        <begin position="522"/>
        <end position="658"/>
    </location>
</feature>
<protein>
    <recommendedName>
        <fullName evidence="1">diguanylate cyclase</fullName>
        <ecNumber evidence="1">2.7.7.65</ecNumber>
    </recommendedName>
</protein>
<dbReference type="SMART" id="SM00267">
    <property type="entry name" value="GGDEF"/>
    <property type="match status" value="1"/>
</dbReference>
<evidence type="ECO:0000313" key="6">
    <source>
        <dbReference type="Proteomes" id="UP001570417"/>
    </source>
</evidence>
<evidence type="ECO:0000313" key="5">
    <source>
        <dbReference type="EMBL" id="MFA0570572.1"/>
    </source>
</evidence>
<accession>A0ABV4NGJ3</accession>
<dbReference type="SUPFAM" id="SSF55073">
    <property type="entry name" value="Nucleotide cyclase"/>
    <property type="match status" value="1"/>
</dbReference>
<name>A0ABV4NGJ3_9VIBR</name>
<organism evidence="5 6">
    <name type="scientific">Vibrio gallaecicus</name>
    <dbReference type="NCBI Taxonomy" id="552386"/>
    <lineage>
        <taxon>Bacteria</taxon>
        <taxon>Pseudomonadati</taxon>
        <taxon>Pseudomonadota</taxon>
        <taxon>Gammaproteobacteria</taxon>
        <taxon>Vibrionales</taxon>
        <taxon>Vibrionaceae</taxon>
        <taxon>Vibrio</taxon>
    </lineage>
</organism>
<sequence>MRFPKLSLRKVLAYFLIIGSVAPLIFASNSITKRIVQTDMQEKEKQISNIAGSIDSQLKEEFARIEHSLSWLSHDRFNIQAVDNILYSSVINQNLDRFRNFSNLINSVYIVNADWEPLYNFNGSDYQFEQSKLYSELKQQTDVYKKGQMFHSTFFEPKIAQHQKNKGSGSGVAIASPMLAYTLDRNKNYQALGYIILLIDFADIEHSFSHFLYEEEYFSISSSDRFGIVHPIESDKDNEAFNKPFHYSSTSLFKPLTLNLEYRFSNTYRLKAMNESRKTLSIIFGFTLIVSFTIALFFNRWIKKQFTLMEKTIVSYAKNEDPSGQKFQFTEFMNITMILRKMSTTIRRQLSELKNQNAQLAYSKKMIEESNHKLSMFNQELEDQVQTQTAQISEALFREEQHKNNLAAVIEFASQYSDIPYRLAPVKIKEQLTVLFPNTPFDLVLSSEIEHGLSLHSSKGEWLASLIYEETLELKEQNLVFRLFLKQLSAWLELLTIARKDGLLPCKNRKAFNEDFNTIDLSNIGLFIIDINGLKIINDNYGHDLGDALIQLCCNTIQQQLAPEDTLYRIGGDELAILTNHHTFSECSKLDARLSQSQEGLTLTDGKGKQHSAHFSIGWANNDKSAHDIQLNTSDLFKQADEMMYKNKQSFYNGDTKL</sequence>
<dbReference type="Proteomes" id="UP001570417">
    <property type="component" value="Unassembled WGS sequence"/>
</dbReference>
<dbReference type="RefSeq" id="WP_372268114.1">
    <property type="nucleotide sequence ID" value="NZ_JBFRUW010000092.1"/>
</dbReference>
<dbReference type="PANTHER" id="PTHR45138:SF9">
    <property type="entry name" value="DIGUANYLATE CYCLASE DGCM-RELATED"/>
    <property type="match status" value="1"/>
</dbReference>
<comment type="caution">
    <text evidence="5">The sequence shown here is derived from an EMBL/GenBank/DDBJ whole genome shotgun (WGS) entry which is preliminary data.</text>
</comment>
<dbReference type="Pfam" id="PF00990">
    <property type="entry name" value="GGDEF"/>
    <property type="match status" value="1"/>
</dbReference>
<evidence type="ECO:0000256" key="2">
    <source>
        <dbReference type="ARBA" id="ARBA00034247"/>
    </source>
</evidence>
<evidence type="ECO:0000259" key="4">
    <source>
        <dbReference type="PROSITE" id="PS50887"/>
    </source>
</evidence>
<dbReference type="Gene3D" id="3.30.70.270">
    <property type="match status" value="1"/>
</dbReference>
<dbReference type="InterPro" id="IPR000160">
    <property type="entry name" value="GGDEF_dom"/>
</dbReference>
<dbReference type="CDD" id="cd01949">
    <property type="entry name" value="GGDEF"/>
    <property type="match status" value="1"/>
</dbReference>
<keyword evidence="3" id="KW-0812">Transmembrane</keyword>
<evidence type="ECO:0000256" key="3">
    <source>
        <dbReference type="SAM" id="Phobius"/>
    </source>
</evidence>
<gene>
    <name evidence="5" type="ORF">AB4566_20115</name>
</gene>
<dbReference type="InterPro" id="IPR050469">
    <property type="entry name" value="Diguanylate_Cyclase"/>
</dbReference>